<feature type="domain" description="Protein kinase" evidence="3">
    <location>
        <begin position="3"/>
        <end position="273"/>
    </location>
</feature>
<dbReference type="GO" id="GO:0004672">
    <property type="term" value="F:protein kinase activity"/>
    <property type="evidence" value="ECO:0007669"/>
    <property type="project" value="InterPro"/>
</dbReference>
<sequence length="790" mass="83396">MFASLSGLLGRGSTLSFVPEDRPYPTAFGGWQHFPGKTRDEGAAVSVFRISSTSKTDPKLVAARNGIRRLKMLRHPNVLAFKDTAEVEEKGETVIYLVTEPVKPLADVLEDLDISGSARAEFVAMGLYHISRAVSFLNNDCKLIHGNVCLRAVVVTATLDWRLHGFDLLSEHAGGGDLPLMAASWMVAPQYKAAEVAKAEWHVVQQSPPWAVDAWGLGCLMQEAFSGHQLARTEDLRSTSHIPAPILQDYQRLLSSQPSRRLNPSKLAESGVLRNKLVDTIAFLENLAVKDAIEKDVFFKKLPQSLPALPLPVAQRKLLPMIAGALEFGGAPAVALSSLLQIGNTMEAEDFTREVVPAISKLFASSDRSIRRSLLESIDTYGKSLTEGVVEGQIFPHVANGFADSNAYLRELTLKSMLVLAPKLSQKTINQTLLKHLAKLQVDEEPPIRANTTILLGNLASHLSEAAAKRVLLNAFTRALKDSFPPARVAGLKAMVATAEMHTPEEAGIRILPALGPLTVDAVAEVRHSALAALQAFSSVLQQHSSSLDSVHQAAGGAAKDLAQGATAGSWSVGLGNNLGWASLSSLTGRPPSTASPSGKTESLGRVGSSSELQPTPGFAPAAPASVGVSTNPSASENGGTSQSGWDDIDAGLLDLDDAAPLEDAEELAARQRLTTRKPARPRPSPASTTGEEAATSAAAPSDAQGAPSSSAARDGWGDAEAPDTWAAFETSVTGAAPTAVKRIGEGRAAGNRPPRREGAAAARRTSGARAGSMKLGAQKLTKPPPSFEL</sequence>
<evidence type="ECO:0000256" key="1">
    <source>
        <dbReference type="PROSITE-ProRule" id="PRU00103"/>
    </source>
</evidence>
<feature type="region of interest" description="Disordered" evidence="2">
    <location>
        <begin position="671"/>
        <end position="790"/>
    </location>
</feature>
<organism evidence="4 5">
    <name type="scientific">Apatococcus lobatus</name>
    <dbReference type="NCBI Taxonomy" id="904363"/>
    <lineage>
        <taxon>Eukaryota</taxon>
        <taxon>Viridiplantae</taxon>
        <taxon>Chlorophyta</taxon>
        <taxon>core chlorophytes</taxon>
        <taxon>Trebouxiophyceae</taxon>
        <taxon>Chlorellales</taxon>
        <taxon>Chlorellaceae</taxon>
        <taxon>Apatococcus</taxon>
    </lineage>
</organism>
<dbReference type="PROSITE" id="PS50011">
    <property type="entry name" value="PROTEIN_KINASE_DOM"/>
    <property type="match status" value="1"/>
</dbReference>
<dbReference type="InterPro" id="IPR021133">
    <property type="entry name" value="HEAT_type_2"/>
</dbReference>
<name>A0AAW1SF70_9CHLO</name>
<dbReference type="Gene3D" id="3.30.200.20">
    <property type="entry name" value="Phosphorylase Kinase, domain 1"/>
    <property type="match status" value="1"/>
</dbReference>
<dbReference type="GO" id="GO:0005524">
    <property type="term" value="F:ATP binding"/>
    <property type="evidence" value="ECO:0007669"/>
    <property type="project" value="InterPro"/>
</dbReference>
<dbReference type="SUPFAM" id="SSF48371">
    <property type="entry name" value="ARM repeat"/>
    <property type="match status" value="1"/>
</dbReference>
<dbReference type="Pfam" id="PF00069">
    <property type="entry name" value="Pkinase"/>
    <property type="match status" value="1"/>
</dbReference>
<dbReference type="Proteomes" id="UP001438707">
    <property type="component" value="Unassembled WGS sequence"/>
</dbReference>
<evidence type="ECO:0000313" key="4">
    <source>
        <dbReference type="EMBL" id="KAK9844273.1"/>
    </source>
</evidence>
<gene>
    <name evidence="4" type="ORF">WJX74_000334</name>
</gene>
<feature type="compositionally biased region" description="Polar residues" evidence="2">
    <location>
        <begin position="628"/>
        <end position="645"/>
    </location>
</feature>
<feature type="compositionally biased region" description="Low complexity" evidence="2">
    <location>
        <begin position="686"/>
        <end position="713"/>
    </location>
</feature>
<dbReference type="EMBL" id="JALJOS010000001">
    <property type="protein sequence ID" value="KAK9844273.1"/>
    <property type="molecule type" value="Genomic_DNA"/>
</dbReference>
<dbReference type="InterPro" id="IPR011009">
    <property type="entry name" value="Kinase-like_dom_sf"/>
</dbReference>
<feature type="region of interest" description="Disordered" evidence="2">
    <location>
        <begin position="587"/>
        <end position="649"/>
    </location>
</feature>
<keyword evidence="5" id="KW-1185">Reference proteome</keyword>
<dbReference type="PROSITE" id="PS50077">
    <property type="entry name" value="HEAT_REPEAT"/>
    <property type="match status" value="1"/>
</dbReference>
<dbReference type="InterPro" id="IPR011989">
    <property type="entry name" value="ARM-like"/>
</dbReference>
<dbReference type="InterPro" id="IPR000719">
    <property type="entry name" value="Prot_kinase_dom"/>
</dbReference>
<accession>A0AAW1SF70</accession>
<dbReference type="AlphaFoldDB" id="A0AAW1SF70"/>
<feature type="compositionally biased region" description="Polar residues" evidence="2">
    <location>
        <begin position="587"/>
        <end position="601"/>
    </location>
</feature>
<dbReference type="Gene3D" id="1.10.510.10">
    <property type="entry name" value="Transferase(Phosphotransferase) domain 1"/>
    <property type="match status" value="1"/>
</dbReference>
<feature type="compositionally biased region" description="Low complexity" evidence="2">
    <location>
        <begin position="760"/>
        <end position="773"/>
    </location>
</feature>
<evidence type="ECO:0000313" key="5">
    <source>
        <dbReference type="Proteomes" id="UP001438707"/>
    </source>
</evidence>
<dbReference type="PANTHER" id="PTHR12984">
    <property type="entry name" value="SCY1-RELATED S/T PROTEIN KINASE-LIKE"/>
    <property type="match status" value="1"/>
</dbReference>
<proteinExistence type="predicted"/>
<dbReference type="Gene3D" id="1.25.10.10">
    <property type="entry name" value="Leucine-rich Repeat Variant"/>
    <property type="match status" value="1"/>
</dbReference>
<evidence type="ECO:0000259" key="3">
    <source>
        <dbReference type="PROSITE" id="PS50011"/>
    </source>
</evidence>
<dbReference type="SUPFAM" id="SSF56112">
    <property type="entry name" value="Protein kinase-like (PK-like)"/>
    <property type="match status" value="1"/>
</dbReference>
<comment type="caution">
    <text evidence="4">The sequence shown here is derived from an EMBL/GenBank/DDBJ whole genome shotgun (WGS) entry which is preliminary data.</text>
</comment>
<dbReference type="SMART" id="SM00220">
    <property type="entry name" value="S_TKc"/>
    <property type="match status" value="1"/>
</dbReference>
<dbReference type="InterPro" id="IPR016024">
    <property type="entry name" value="ARM-type_fold"/>
</dbReference>
<evidence type="ECO:0000256" key="2">
    <source>
        <dbReference type="SAM" id="MobiDB-lite"/>
    </source>
</evidence>
<protein>
    <recommendedName>
        <fullName evidence="3">Protein kinase domain-containing protein</fullName>
    </recommendedName>
</protein>
<reference evidence="4 5" key="1">
    <citation type="journal article" date="2024" name="Nat. Commun.">
        <title>Phylogenomics reveals the evolutionary origins of lichenization in chlorophyte algae.</title>
        <authorList>
            <person name="Puginier C."/>
            <person name="Libourel C."/>
            <person name="Otte J."/>
            <person name="Skaloud P."/>
            <person name="Haon M."/>
            <person name="Grisel S."/>
            <person name="Petersen M."/>
            <person name="Berrin J.G."/>
            <person name="Delaux P.M."/>
            <person name="Dal Grande F."/>
            <person name="Keller J."/>
        </authorList>
    </citation>
    <scope>NUCLEOTIDE SEQUENCE [LARGE SCALE GENOMIC DNA]</scope>
    <source>
        <strain evidence="4 5">SAG 2145</strain>
    </source>
</reference>
<dbReference type="InterPro" id="IPR051177">
    <property type="entry name" value="CIK-Related_Protein"/>
</dbReference>
<dbReference type="PANTHER" id="PTHR12984:SF3">
    <property type="entry name" value="N-TERMINAL KINASE-LIKE PROTEIN"/>
    <property type="match status" value="1"/>
</dbReference>
<feature type="repeat" description="HEAT" evidence="1">
    <location>
        <begin position="511"/>
        <end position="547"/>
    </location>
</feature>